<dbReference type="PANTHER" id="PTHR11439:SF483">
    <property type="entry name" value="PEPTIDE SYNTHASE GLIP-LIKE, PUTATIVE (AFU_ORTHOLOGUE AFUA_3G12920)-RELATED"/>
    <property type="match status" value="1"/>
</dbReference>
<evidence type="ECO:0000313" key="2">
    <source>
        <dbReference type="Proteomes" id="UP001152795"/>
    </source>
</evidence>
<protein>
    <submittedName>
        <fullName evidence="1">Uncharacterized protein</fullName>
    </submittedName>
</protein>
<keyword evidence="2" id="KW-1185">Reference proteome</keyword>
<accession>A0A7D9I2P3</accession>
<dbReference type="Proteomes" id="UP001152795">
    <property type="component" value="Unassembled WGS sequence"/>
</dbReference>
<dbReference type="EMBL" id="CACRXK020002613">
    <property type="protein sequence ID" value="CAB3995163.1"/>
    <property type="molecule type" value="Genomic_DNA"/>
</dbReference>
<name>A0A7D9I2P3_PARCT</name>
<dbReference type="PANTHER" id="PTHR11439">
    <property type="entry name" value="GAG-POL-RELATED RETROTRANSPOSON"/>
    <property type="match status" value="1"/>
</dbReference>
<sequence length="362" mass="41296">MFIHQMDVVTAFLNGTLDEDIYMEQPEGYVVPGKENLVCHLKKSLYGLKQSPRCWNKSFKEFMISQGFEQSAADPCVFIRKVNDQLAIVAVHVDDLILLTETEQEMIDLKASLAARFKMKDMGKLHYCLGVNIKTMDGVLQMSQEQYIHKILHKYKLQDCKPVSTPMDVNVKLVKHDGYSKAVDPVEYQSMGTVKLHLQYEASDKDMEGYSDADWAADSYDRRSTSGNVFVMSNGAISWASQKQPTVALSTAEAEYIALCLATQESVWLRQLSKDLQINCSSPTTINEDNQGTIAMSKNPVVHKRRKHFDIKFHFVREKIQDRTIELKYCPTHEMVADIFTKPLPRGQFENLRARLGLIIIQ</sequence>
<dbReference type="Pfam" id="PF07727">
    <property type="entry name" value="RVT_2"/>
    <property type="match status" value="1"/>
</dbReference>
<dbReference type="InterPro" id="IPR043502">
    <property type="entry name" value="DNA/RNA_pol_sf"/>
</dbReference>
<comment type="caution">
    <text evidence="1">The sequence shown here is derived from an EMBL/GenBank/DDBJ whole genome shotgun (WGS) entry which is preliminary data.</text>
</comment>
<reference evidence="1" key="1">
    <citation type="submission" date="2020-04" db="EMBL/GenBank/DDBJ databases">
        <authorList>
            <person name="Alioto T."/>
            <person name="Alioto T."/>
            <person name="Gomez Garrido J."/>
        </authorList>
    </citation>
    <scope>NUCLEOTIDE SEQUENCE</scope>
    <source>
        <strain evidence="1">A484AB</strain>
    </source>
</reference>
<evidence type="ECO:0000313" key="1">
    <source>
        <dbReference type="EMBL" id="CAB3995163.1"/>
    </source>
</evidence>
<proteinExistence type="predicted"/>
<gene>
    <name evidence="1" type="ORF">PACLA_8A010147</name>
</gene>
<dbReference type="OrthoDB" id="430476at2759"/>
<dbReference type="CDD" id="cd09272">
    <property type="entry name" value="RNase_HI_RT_Ty1"/>
    <property type="match status" value="1"/>
</dbReference>
<dbReference type="InterPro" id="IPR013103">
    <property type="entry name" value="RVT_2"/>
</dbReference>
<dbReference type="AlphaFoldDB" id="A0A7D9I2P3"/>
<organism evidence="1 2">
    <name type="scientific">Paramuricea clavata</name>
    <name type="common">Red gorgonian</name>
    <name type="synonym">Violescent sea-whip</name>
    <dbReference type="NCBI Taxonomy" id="317549"/>
    <lineage>
        <taxon>Eukaryota</taxon>
        <taxon>Metazoa</taxon>
        <taxon>Cnidaria</taxon>
        <taxon>Anthozoa</taxon>
        <taxon>Octocorallia</taxon>
        <taxon>Malacalcyonacea</taxon>
        <taxon>Plexauridae</taxon>
        <taxon>Paramuricea</taxon>
    </lineage>
</organism>
<dbReference type="SUPFAM" id="SSF56672">
    <property type="entry name" value="DNA/RNA polymerases"/>
    <property type="match status" value="1"/>
</dbReference>